<evidence type="ECO:0000313" key="2">
    <source>
        <dbReference type="Proteomes" id="UP001199644"/>
    </source>
</evidence>
<sequence length="66" mass="7628">LKEAKDLNAKALMPIHWGRFLAGTHAWNGVVEYLYENSNLPLITPKMGEAYEVGSEFEQDFWWKEG</sequence>
<dbReference type="EMBL" id="JAJUOL010000540">
    <property type="protein sequence ID" value="MCH3852957.1"/>
    <property type="molecule type" value="Genomic_DNA"/>
</dbReference>
<reference evidence="1" key="1">
    <citation type="submission" date="2021-12" db="EMBL/GenBank/DDBJ databases">
        <title>Prevalence of phenicol resistance gene fexA in Campylobacter isolated from poultry supply chain.</title>
        <authorList>
            <person name="Tang B."/>
            <person name="Zheng X."/>
            <person name="Lin J."/>
            <person name="Lin R."/>
            <person name="Yang H."/>
            <person name="Shen Z."/>
            <person name="Xia F."/>
        </authorList>
    </citation>
    <scope>NUCLEOTIDE SEQUENCE</scope>
    <source>
        <strain evidence="1">CJHN2011004</strain>
    </source>
</reference>
<dbReference type="Proteomes" id="UP001199644">
    <property type="component" value="Unassembled WGS sequence"/>
</dbReference>
<dbReference type="AlphaFoldDB" id="A0AAW5ELB8"/>
<feature type="non-terminal residue" evidence="1">
    <location>
        <position position="1"/>
    </location>
</feature>
<protein>
    <submittedName>
        <fullName evidence="1">MBL fold metallo-hydrolase</fullName>
    </submittedName>
</protein>
<accession>A0AAW5ELB8</accession>
<comment type="caution">
    <text evidence="1">The sequence shown here is derived from an EMBL/GenBank/DDBJ whole genome shotgun (WGS) entry which is preliminary data.</text>
</comment>
<evidence type="ECO:0000313" key="1">
    <source>
        <dbReference type="EMBL" id="MCH3852957.1"/>
    </source>
</evidence>
<proteinExistence type="predicted"/>
<gene>
    <name evidence="1" type="ORF">LZC39_12740</name>
</gene>
<organism evidence="1 2">
    <name type="scientific">Campylobacter jejuni</name>
    <dbReference type="NCBI Taxonomy" id="197"/>
    <lineage>
        <taxon>Bacteria</taxon>
        <taxon>Pseudomonadati</taxon>
        <taxon>Campylobacterota</taxon>
        <taxon>Epsilonproteobacteria</taxon>
        <taxon>Campylobacterales</taxon>
        <taxon>Campylobacteraceae</taxon>
        <taxon>Campylobacter</taxon>
    </lineage>
</organism>
<name>A0AAW5ELB8_CAMJU</name>